<feature type="region of interest" description="Disordered" evidence="1">
    <location>
        <begin position="258"/>
        <end position="337"/>
    </location>
</feature>
<dbReference type="InParanoid" id="A0A6P7J1T8"/>
<feature type="transmembrane region" description="Helical" evidence="2">
    <location>
        <begin position="385"/>
        <end position="405"/>
    </location>
</feature>
<keyword evidence="2" id="KW-0472">Membrane</keyword>
<keyword evidence="5" id="KW-0034">Amyloid</keyword>
<accession>A0A6P7J1T8</accession>
<feature type="region of interest" description="Disordered" evidence="1">
    <location>
        <begin position="20"/>
        <end position="91"/>
    </location>
</feature>
<keyword evidence="5" id="KW-0640">Prion</keyword>
<dbReference type="OrthoDB" id="7617494at2759"/>
<dbReference type="InterPro" id="IPR036924">
    <property type="entry name" value="Prion/Doppel_b-ribbon_dom_sf"/>
</dbReference>
<keyword evidence="2" id="KW-0812">Transmembrane</keyword>
<feature type="signal peptide" evidence="3">
    <location>
        <begin position="1"/>
        <end position="23"/>
    </location>
</feature>
<dbReference type="AlphaFoldDB" id="A0A6P7J1T8"/>
<organism evidence="4 5">
    <name type="scientific">Parambassis ranga</name>
    <name type="common">Indian glassy fish</name>
    <dbReference type="NCBI Taxonomy" id="210632"/>
    <lineage>
        <taxon>Eukaryota</taxon>
        <taxon>Metazoa</taxon>
        <taxon>Chordata</taxon>
        <taxon>Craniata</taxon>
        <taxon>Vertebrata</taxon>
        <taxon>Euteleostomi</taxon>
        <taxon>Actinopterygii</taxon>
        <taxon>Neopterygii</taxon>
        <taxon>Teleostei</taxon>
        <taxon>Neoteleostei</taxon>
        <taxon>Acanthomorphata</taxon>
        <taxon>Ovalentaria</taxon>
        <taxon>Ambassidae</taxon>
        <taxon>Parambassis</taxon>
    </lineage>
</organism>
<feature type="compositionally biased region" description="Gly residues" evidence="1">
    <location>
        <begin position="74"/>
        <end position="91"/>
    </location>
</feature>
<feature type="compositionally biased region" description="Low complexity" evidence="1">
    <location>
        <begin position="20"/>
        <end position="73"/>
    </location>
</feature>
<keyword evidence="3" id="KW-0732">Signal</keyword>
<protein>
    <submittedName>
        <fullName evidence="5">Prion protein b</fullName>
    </submittedName>
</protein>
<keyword evidence="2" id="KW-1133">Transmembrane helix</keyword>
<dbReference type="SUPFAM" id="SSF54098">
    <property type="entry name" value="Prion-like"/>
    <property type="match status" value="1"/>
</dbReference>
<reference evidence="5" key="1">
    <citation type="submission" date="2025-08" db="UniProtKB">
        <authorList>
            <consortium name="RefSeq"/>
        </authorList>
    </citation>
    <scope>IDENTIFICATION</scope>
</reference>
<evidence type="ECO:0000256" key="3">
    <source>
        <dbReference type="SAM" id="SignalP"/>
    </source>
</evidence>
<dbReference type="CTD" id="100006279"/>
<dbReference type="GeneID" id="114441663"/>
<gene>
    <name evidence="5" type="primary">prnpb</name>
</gene>
<dbReference type="GO" id="GO:0051260">
    <property type="term" value="P:protein homooligomerization"/>
    <property type="evidence" value="ECO:0007669"/>
    <property type="project" value="InterPro"/>
</dbReference>
<dbReference type="Gene3D" id="1.10.790.10">
    <property type="entry name" value="Prion/Doppel protein, beta-ribbon domain"/>
    <property type="match status" value="1"/>
</dbReference>
<dbReference type="RefSeq" id="XP_028270493.1">
    <property type="nucleotide sequence ID" value="XM_028414692.1"/>
</dbReference>
<evidence type="ECO:0000313" key="4">
    <source>
        <dbReference type="Proteomes" id="UP000515145"/>
    </source>
</evidence>
<name>A0A6P7J1T8_9TELE</name>
<dbReference type="Proteomes" id="UP000515145">
    <property type="component" value="Chromosome 9"/>
</dbReference>
<feature type="compositionally biased region" description="Low complexity" evidence="1">
    <location>
        <begin position="315"/>
        <end position="329"/>
    </location>
</feature>
<sequence>MRLNSLSMLGLLLLLYHVPFSNSKGGKSSKTSSSSKKTHTSTSNHGSSHTNTNTGHKHNQGSGSQGQSEQNNQQGGGGGGGGHSYGQGSTYRGGYGGHRGYGRYGHGGHQGYGGYGGYGGYPGRYINHNPNNKILSPRYSGSFGYGGGRGGSYFSHSVARSGMGPNTNSLGYGRSAVAAAAGGAMVGMAVGYGLGRFPRSHLQFRNPAEEYYYNHYMYKKYGMKSTDTNDYSRDYVYSKPLDNYNGYMDSCMKTNEILPESQKPEIKPTSTITTTTTIGTAASGTSTTSNTTQTNNAAAENTLTSAPSTSSPQNQSEASPVPAASQPPSSEEDNDTVSMTEIGYPSLLEQVKVRRCVERYVDNSDKFLERRTGGGPGLEVGLHRMLAVVTSIVLMLLNSNMLTMLH</sequence>
<evidence type="ECO:0000256" key="2">
    <source>
        <dbReference type="SAM" id="Phobius"/>
    </source>
</evidence>
<evidence type="ECO:0000256" key="1">
    <source>
        <dbReference type="SAM" id="MobiDB-lite"/>
    </source>
</evidence>
<keyword evidence="4" id="KW-1185">Reference proteome</keyword>
<proteinExistence type="predicted"/>
<feature type="compositionally biased region" description="Low complexity" evidence="1">
    <location>
        <begin position="269"/>
        <end position="306"/>
    </location>
</feature>
<evidence type="ECO:0000313" key="5">
    <source>
        <dbReference type="RefSeq" id="XP_028270493.1"/>
    </source>
</evidence>
<feature type="chain" id="PRO_5027937003" evidence="3">
    <location>
        <begin position="24"/>
        <end position="406"/>
    </location>
</feature>
<dbReference type="GO" id="GO:0016020">
    <property type="term" value="C:membrane"/>
    <property type="evidence" value="ECO:0007669"/>
    <property type="project" value="InterPro"/>
</dbReference>